<keyword evidence="4" id="KW-1185">Reference proteome</keyword>
<evidence type="ECO:0000313" key="2">
    <source>
        <dbReference type="EMBL" id="KAG0488049.1"/>
    </source>
</evidence>
<accession>A0A835V5C3</accession>
<protein>
    <submittedName>
        <fullName evidence="2">Uncharacterized protein</fullName>
    </submittedName>
</protein>
<dbReference type="EMBL" id="JADCNL010000003">
    <property type="protein sequence ID" value="KAG0488049.1"/>
    <property type="molecule type" value="Genomic_DNA"/>
</dbReference>
<proteinExistence type="predicted"/>
<dbReference type="Proteomes" id="UP000636800">
    <property type="component" value="Chromosome 3"/>
</dbReference>
<evidence type="ECO:0000256" key="1">
    <source>
        <dbReference type="SAM" id="MobiDB-lite"/>
    </source>
</evidence>
<evidence type="ECO:0000313" key="4">
    <source>
        <dbReference type="Proteomes" id="UP000636800"/>
    </source>
</evidence>
<feature type="compositionally biased region" description="Basic and acidic residues" evidence="1">
    <location>
        <begin position="36"/>
        <end position="45"/>
    </location>
</feature>
<organism evidence="2 4">
    <name type="scientific">Vanilla planifolia</name>
    <name type="common">Vanilla</name>
    <dbReference type="NCBI Taxonomy" id="51239"/>
    <lineage>
        <taxon>Eukaryota</taxon>
        <taxon>Viridiplantae</taxon>
        <taxon>Streptophyta</taxon>
        <taxon>Embryophyta</taxon>
        <taxon>Tracheophyta</taxon>
        <taxon>Spermatophyta</taxon>
        <taxon>Magnoliopsida</taxon>
        <taxon>Liliopsida</taxon>
        <taxon>Asparagales</taxon>
        <taxon>Orchidaceae</taxon>
        <taxon>Vanilloideae</taxon>
        <taxon>Vanilleae</taxon>
        <taxon>Vanilla</taxon>
    </lineage>
</organism>
<dbReference type="Proteomes" id="UP000639772">
    <property type="component" value="Chromosome 3"/>
</dbReference>
<comment type="caution">
    <text evidence="2">The sequence shown here is derived from an EMBL/GenBank/DDBJ whole genome shotgun (WGS) entry which is preliminary data.</text>
</comment>
<feature type="region of interest" description="Disordered" evidence="1">
    <location>
        <begin position="22"/>
        <end position="49"/>
    </location>
</feature>
<reference evidence="4 5" key="1">
    <citation type="journal article" date="2020" name="Nat. Food">
        <title>A phased Vanilla planifolia genome enables genetic improvement of flavour and production.</title>
        <authorList>
            <person name="Hasing T."/>
            <person name="Tang H."/>
            <person name="Brym M."/>
            <person name="Khazi F."/>
            <person name="Huang T."/>
            <person name="Chambers A.H."/>
        </authorList>
    </citation>
    <scope>NUCLEOTIDE SEQUENCE [LARGE SCALE GENOMIC DNA]</scope>
    <source>
        <tissue evidence="2">Leaf</tissue>
    </source>
</reference>
<evidence type="ECO:0000313" key="5">
    <source>
        <dbReference type="Proteomes" id="UP000639772"/>
    </source>
</evidence>
<gene>
    <name evidence="3" type="ORF">HPP92_006596</name>
    <name evidence="2" type="ORF">HPP92_006860</name>
</gene>
<evidence type="ECO:0000313" key="3">
    <source>
        <dbReference type="EMBL" id="KAG0489733.1"/>
    </source>
</evidence>
<name>A0A835V5C3_VANPL</name>
<dbReference type="EMBL" id="JADCNM010000003">
    <property type="protein sequence ID" value="KAG0489733.1"/>
    <property type="molecule type" value="Genomic_DNA"/>
</dbReference>
<sequence>MSSSLVLRFRIPFAEQSGALPASEEFRQSPCTQDTPKQDLQRQDESIEVSCPKGELYQTMAGSGKDYCDSYS</sequence>
<dbReference type="AlphaFoldDB" id="A0A835V5C3"/>